<accession>A0AAV8ZRJ1</accession>
<proteinExistence type="predicted"/>
<gene>
    <name evidence="1" type="ORF">NQ314_002155</name>
</gene>
<name>A0AAV8ZRJ1_9CUCU</name>
<sequence length="225" mass="25871">MWQKVKKVIRNVNLLNEWAENESSRQEIYEKPRLLRSIKKVCSDDSVIYIGSYQDNSRGESTPFLDLTQSSSDNLHKAISLQHTKPLQTIYFPTRNFDRNIKLKKSMATTSLITLPVIEKQMVPRKLNSTTVLNSAYKEKLAVLELPEEYLDAPDVSTDFTFFEKARLTSSDYKMIDWILDVEKDIDFSLSPSTSGYNSSLDTDTSTEKICNIYPANSKDKVDYL</sequence>
<dbReference type="Proteomes" id="UP001162156">
    <property type="component" value="Unassembled WGS sequence"/>
</dbReference>
<dbReference type="AlphaFoldDB" id="A0AAV8ZRJ1"/>
<evidence type="ECO:0000313" key="1">
    <source>
        <dbReference type="EMBL" id="KAJ8968700.1"/>
    </source>
</evidence>
<dbReference type="EMBL" id="JANEYF010000663">
    <property type="protein sequence ID" value="KAJ8968700.1"/>
    <property type="molecule type" value="Genomic_DNA"/>
</dbReference>
<reference evidence="1" key="1">
    <citation type="journal article" date="2023" name="Insect Mol. Biol.">
        <title>Genome sequencing provides insights into the evolution of gene families encoding plant cell wall-degrading enzymes in longhorned beetles.</title>
        <authorList>
            <person name="Shin N.R."/>
            <person name="Okamura Y."/>
            <person name="Kirsch R."/>
            <person name="Pauchet Y."/>
        </authorList>
    </citation>
    <scope>NUCLEOTIDE SEQUENCE</scope>
    <source>
        <strain evidence="1">RBIC_L_NR</strain>
    </source>
</reference>
<organism evidence="1 2">
    <name type="scientific">Rhamnusium bicolor</name>
    <dbReference type="NCBI Taxonomy" id="1586634"/>
    <lineage>
        <taxon>Eukaryota</taxon>
        <taxon>Metazoa</taxon>
        <taxon>Ecdysozoa</taxon>
        <taxon>Arthropoda</taxon>
        <taxon>Hexapoda</taxon>
        <taxon>Insecta</taxon>
        <taxon>Pterygota</taxon>
        <taxon>Neoptera</taxon>
        <taxon>Endopterygota</taxon>
        <taxon>Coleoptera</taxon>
        <taxon>Polyphaga</taxon>
        <taxon>Cucujiformia</taxon>
        <taxon>Chrysomeloidea</taxon>
        <taxon>Cerambycidae</taxon>
        <taxon>Lepturinae</taxon>
        <taxon>Rhagiini</taxon>
        <taxon>Rhamnusium</taxon>
    </lineage>
</organism>
<comment type="caution">
    <text evidence="1">The sequence shown here is derived from an EMBL/GenBank/DDBJ whole genome shotgun (WGS) entry which is preliminary data.</text>
</comment>
<protein>
    <submittedName>
        <fullName evidence="1">Uncharacterized protein</fullName>
    </submittedName>
</protein>
<evidence type="ECO:0000313" key="2">
    <source>
        <dbReference type="Proteomes" id="UP001162156"/>
    </source>
</evidence>
<keyword evidence="2" id="KW-1185">Reference proteome</keyword>